<gene>
    <name evidence="1" type="ORF">SDC9_169206</name>
</gene>
<proteinExistence type="predicted"/>
<evidence type="ECO:0000313" key="1">
    <source>
        <dbReference type="EMBL" id="MPN21824.1"/>
    </source>
</evidence>
<dbReference type="EMBL" id="VSSQ01069898">
    <property type="protein sequence ID" value="MPN21824.1"/>
    <property type="molecule type" value="Genomic_DNA"/>
</dbReference>
<dbReference type="AlphaFoldDB" id="A0A645GCT0"/>
<accession>A0A645GCT0</accession>
<organism evidence="1">
    <name type="scientific">bioreactor metagenome</name>
    <dbReference type="NCBI Taxonomy" id="1076179"/>
    <lineage>
        <taxon>unclassified sequences</taxon>
        <taxon>metagenomes</taxon>
        <taxon>ecological metagenomes</taxon>
    </lineage>
</organism>
<name>A0A645GCT0_9ZZZZ</name>
<protein>
    <submittedName>
        <fullName evidence="1">Uncharacterized protein</fullName>
    </submittedName>
</protein>
<reference evidence="1" key="1">
    <citation type="submission" date="2019-08" db="EMBL/GenBank/DDBJ databases">
        <authorList>
            <person name="Kucharzyk K."/>
            <person name="Murdoch R.W."/>
            <person name="Higgins S."/>
            <person name="Loffler F."/>
        </authorList>
    </citation>
    <scope>NUCLEOTIDE SEQUENCE</scope>
</reference>
<sequence length="244" mass="26915">MVSTNKSANGVVFDQMPLRFVAVHGGFFGFHGFGDVDYDLGLKVADLRLVRFKAENARLFGSFGIAKLHAVGYSQYTCFENKAVDCVMVGIQQVFFTVGDDMIWIKFANECCQPVNFILVFQIHVVIIIVPKLDIADTQARGCGGSLGATDCFDVFRSLAGLIPKIVRFSSDAKAEHDNLNLCAVCNVLGDGTARTPDKVCGVSTYDKYILFFIKHFDFSLSINQIFRIVADHGSDFFFAESVV</sequence>
<comment type="caution">
    <text evidence="1">The sequence shown here is derived from an EMBL/GenBank/DDBJ whole genome shotgun (WGS) entry which is preliminary data.</text>
</comment>